<dbReference type="Pfam" id="PF01494">
    <property type="entry name" value="FAD_binding_3"/>
    <property type="match status" value="1"/>
</dbReference>
<comment type="caution">
    <text evidence="5">The sequence shown here is derived from an EMBL/GenBank/DDBJ whole genome shotgun (WGS) entry which is preliminary data.</text>
</comment>
<dbReference type="Gene3D" id="3.30.9.10">
    <property type="entry name" value="D-Amino Acid Oxidase, subunit A, domain 2"/>
    <property type="match status" value="1"/>
</dbReference>
<organism evidence="5 6">
    <name type="scientific">Variovorax ginsengisoli</name>
    <dbReference type="NCBI Taxonomy" id="363844"/>
    <lineage>
        <taxon>Bacteria</taxon>
        <taxon>Pseudomonadati</taxon>
        <taxon>Pseudomonadota</taxon>
        <taxon>Betaproteobacteria</taxon>
        <taxon>Burkholderiales</taxon>
        <taxon>Comamonadaceae</taxon>
        <taxon>Variovorax</taxon>
    </lineage>
</organism>
<dbReference type="RefSeq" id="WP_307690919.1">
    <property type="nucleotide sequence ID" value="NZ_JAUSRO010000010.1"/>
</dbReference>
<evidence type="ECO:0000256" key="2">
    <source>
        <dbReference type="ARBA" id="ARBA00022630"/>
    </source>
</evidence>
<gene>
    <name evidence="5" type="ORF">J2W36_003399</name>
</gene>
<dbReference type="Gene3D" id="3.40.30.120">
    <property type="match status" value="1"/>
</dbReference>
<dbReference type="Pfam" id="PF21274">
    <property type="entry name" value="Rng_hyd_C"/>
    <property type="match status" value="1"/>
</dbReference>
<dbReference type="NCBIfam" id="NF004780">
    <property type="entry name" value="PRK06126.1"/>
    <property type="match status" value="1"/>
</dbReference>
<keyword evidence="3" id="KW-0274">FAD</keyword>
<proteinExistence type="predicted"/>
<protein>
    <submittedName>
        <fullName evidence="5">2-polyprenyl-6-methoxyphenol hydroxylase-like FAD-dependent oxidoreductase</fullName>
    </submittedName>
</protein>
<dbReference type="PANTHER" id="PTHR43004:SF19">
    <property type="entry name" value="BINDING MONOOXYGENASE, PUTATIVE (JCVI)-RELATED"/>
    <property type="match status" value="1"/>
</dbReference>
<keyword evidence="6" id="KW-1185">Reference proteome</keyword>
<evidence type="ECO:0000259" key="4">
    <source>
        <dbReference type="Pfam" id="PF01494"/>
    </source>
</evidence>
<sequence>MPTQPFPAMRETDVLIAGGGPCGLMLANELGRRGVRCLVVDAKADTAFNPQANATQARTMEHFRRLGFAHEIRALGLPADHPTDIAYFTRYTQHELSRISLPTAAEALVKIKSMTGSWSAAELPHRVSQKFVEQALRRHAQAWPSVEVRYGWTLERFADDGGSVSATVRPTEGAAAQKVRAQFLVGADGARSLVRRTLGIEWGGVTGIQREFMGGKMFAIYLRAPAFLSLLPHAKAWMYVAVNHQRRAFMASVDGVSEYAFHAAIRPGEDADSWTEEDARRVFAEAVGVEIPIEILSMGTWLAGHALVAQKFQRGRVFIAGDAAHLFTPTGGLGYNTAVEDAVNLGWKLASVIQGRAPAALLDSYEAERKPLAERNTAYARRFADSVGLFSAKPELEDASAQGEAERERAARHFNEHARLEFNIPGVTFGGRYDASPVIVGDGATLPPDEPNAYTPTASPGGRPPHAWLDDGSSLYDHFYSEWTLLTLGPEASDTSAFESAAKALSMDLRVVRMAQPSLRELYEAPLALIRPDQIVAWRGEPAADAQSVLMRVIGSMTPPTRTIQ</sequence>
<dbReference type="Gene3D" id="3.50.50.60">
    <property type="entry name" value="FAD/NAD(P)-binding domain"/>
    <property type="match status" value="1"/>
</dbReference>
<dbReference type="InterPro" id="IPR050641">
    <property type="entry name" value="RIFMO-like"/>
</dbReference>
<feature type="domain" description="FAD-binding" evidence="4">
    <location>
        <begin position="11"/>
        <end position="377"/>
    </location>
</feature>
<evidence type="ECO:0000256" key="3">
    <source>
        <dbReference type="ARBA" id="ARBA00022827"/>
    </source>
</evidence>
<evidence type="ECO:0000313" key="5">
    <source>
        <dbReference type="EMBL" id="MDP9901133.1"/>
    </source>
</evidence>
<accession>A0ABT9S9V3</accession>
<dbReference type="PANTHER" id="PTHR43004">
    <property type="entry name" value="TRK SYSTEM POTASSIUM UPTAKE PROTEIN"/>
    <property type="match status" value="1"/>
</dbReference>
<dbReference type="EMBL" id="JAUSRO010000010">
    <property type="protein sequence ID" value="MDP9901133.1"/>
    <property type="molecule type" value="Genomic_DNA"/>
</dbReference>
<keyword evidence="2" id="KW-0285">Flavoprotein</keyword>
<reference evidence="5 6" key="1">
    <citation type="submission" date="2023-07" db="EMBL/GenBank/DDBJ databases">
        <title>Sorghum-associated microbial communities from plants grown in Nebraska, USA.</title>
        <authorList>
            <person name="Schachtman D."/>
        </authorList>
    </citation>
    <scope>NUCLEOTIDE SEQUENCE [LARGE SCALE GENOMIC DNA]</scope>
    <source>
        <strain evidence="5 6">DS1607</strain>
    </source>
</reference>
<dbReference type="Proteomes" id="UP001226867">
    <property type="component" value="Unassembled WGS sequence"/>
</dbReference>
<dbReference type="InterPro" id="IPR002938">
    <property type="entry name" value="FAD-bd"/>
</dbReference>
<dbReference type="InterPro" id="IPR036188">
    <property type="entry name" value="FAD/NAD-bd_sf"/>
</dbReference>
<dbReference type="SUPFAM" id="SSF51905">
    <property type="entry name" value="FAD/NAD(P)-binding domain"/>
    <property type="match status" value="1"/>
</dbReference>
<comment type="cofactor">
    <cofactor evidence="1">
        <name>FAD</name>
        <dbReference type="ChEBI" id="CHEBI:57692"/>
    </cofactor>
</comment>
<name>A0ABT9S9V3_9BURK</name>
<evidence type="ECO:0000256" key="1">
    <source>
        <dbReference type="ARBA" id="ARBA00001974"/>
    </source>
</evidence>
<evidence type="ECO:0000313" key="6">
    <source>
        <dbReference type="Proteomes" id="UP001226867"/>
    </source>
</evidence>
<dbReference type="PRINTS" id="PR00420">
    <property type="entry name" value="RNGMNOXGNASE"/>
</dbReference>